<keyword evidence="3" id="KW-1185">Reference proteome</keyword>
<dbReference type="EMBL" id="AP022871">
    <property type="protein sequence ID" value="BCB88744.1"/>
    <property type="molecule type" value="Genomic_DNA"/>
</dbReference>
<sequence length="82" mass="8773">MTAPATTVDRAPIRGSLATVSALIAAGSIDQLSFHLPFARDNGVTERELIETITHLAFYTGWPKAVSAMTGAKNVFTTTKEH</sequence>
<reference evidence="2 3" key="1">
    <citation type="submission" date="2020-03" db="EMBL/GenBank/DDBJ databases">
        <title>Whole genome shotgun sequence of Phytohabitans suffuscus NBRC 105367.</title>
        <authorList>
            <person name="Komaki H."/>
            <person name="Tamura T."/>
        </authorList>
    </citation>
    <scope>NUCLEOTIDE SEQUENCE [LARGE SCALE GENOMIC DNA]</scope>
    <source>
        <strain evidence="2 3">NBRC 105367</strain>
    </source>
</reference>
<evidence type="ECO:0000313" key="2">
    <source>
        <dbReference type="EMBL" id="BCB88744.1"/>
    </source>
</evidence>
<feature type="domain" description="Carboxymuconolactone decarboxylase-like" evidence="1">
    <location>
        <begin position="16"/>
        <end position="71"/>
    </location>
</feature>
<gene>
    <name evidence="2" type="ORF">Psuf_060570</name>
</gene>
<dbReference type="KEGG" id="psuu:Psuf_060570"/>
<dbReference type="PANTHER" id="PTHR33570">
    <property type="entry name" value="4-CARBOXYMUCONOLACTONE DECARBOXYLASE FAMILY PROTEIN"/>
    <property type="match status" value="1"/>
</dbReference>
<proteinExistence type="predicted"/>
<accession>A0A6F8YRL7</accession>
<protein>
    <recommendedName>
        <fullName evidence="1">Carboxymuconolactone decarboxylase-like domain-containing protein</fullName>
    </recommendedName>
</protein>
<dbReference type="SUPFAM" id="SSF69118">
    <property type="entry name" value="AhpD-like"/>
    <property type="match status" value="1"/>
</dbReference>
<dbReference type="InterPro" id="IPR029032">
    <property type="entry name" value="AhpD-like"/>
</dbReference>
<dbReference type="RefSeq" id="WP_173160333.1">
    <property type="nucleotide sequence ID" value="NZ_AP022871.1"/>
</dbReference>
<evidence type="ECO:0000259" key="1">
    <source>
        <dbReference type="Pfam" id="PF02627"/>
    </source>
</evidence>
<evidence type="ECO:0000313" key="3">
    <source>
        <dbReference type="Proteomes" id="UP000503011"/>
    </source>
</evidence>
<dbReference type="Gene3D" id="1.20.1290.10">
    <property type="entry name" value="AhpD-like"/>
    <property type="match status" value="1"/>
</dbReference>
<organism evidence="2 3">
    <name type="scientific">Phytohabitans suffuscus</name>
    <dbReference type="NCBI Taxonomy" id="624315"/>
    <lineage>
        <taxon>Bacteria</taxon>
        <taxon>Bacillati</taxon>
        <taxon>Actinomycetota</taxon>
        <taxon>Actinomycetes</taxon>
        <taxon>Micromonosporales</taxon>
        <taxon>Micromonosporaceae</taxon>
    </lineage>
</organism>
<dbReference type="InterPro" id="IPR052512">
    <property type="entry name" value="4CMD/NDH-1_regulator"/>
</dbReference>
<dbReference type="InterPro" id="IPR003779">
    <property type="entry name" value="CMD-like"/>
</dbReference>
<reference evidence="2 3" key="2">
    <citation type="submission" date="2020-03" db="EMBL/GenBank/DDBJ databases">
        <authorList>
            <person name="Ichikawa N."/>
            <person name="Kimura A."/>
            <person name="Kitahashi Y."/>
            <person name="Uohara A."/>
        </authorList>
    </citation>
    <scope>NUCLEOTIDE SEQUENCE [LARGE SCALE GENOMIC DNA]</scope>
    <source>
        <strain evidence="2 3">NBRC 105367</strain>
    </source>
</reference>
<dbReference type="AlphaFoldDB" id="A0A6F8YRL7"/>
<dbReference type="GO" id="GO:0051920">
    <property type="term" value="F:peroxiredoxin activity"/>
    <property type="evidence" value="ECO:0007669"/>
    <property type="project" value="InterPro"/>
</dbReference>
<dbReference type="Proteomes" id="UP000503011">
    <property type="component" value="Chromosome"/>
</dbReference>
<name>A0A6F8YRL7_9ACTN</name>
<dbReference type="Pfam" id="PF02627">
    <property type="entry name" value="CMD"/>
    <property type="match status" value="1"/>
</dbReference>
<dbReference type="PANTHER" id="PTHR33570:SF9">
    <property type="entry name" value="BLL4600 PROTEIN"/>
    <property type="match status" value="1"/>
</dbReference>